<dbReference type="InterPro" id="IPR027417">
    <property type="entry name" value="P-loop_NTPase"/>
</dbReference>
<evidence type="ECO:0000256" key="2">
    <source>
        <dbReference type="SAM" id="MobiDB-lite"/>
    </source>
</evidence>
<evidence type="ECO:0000259" key="3">
    <source>
        <dbReference type="Pfam" id="PF24883"/>
    </source>
</evidence>
<proteinExistence type="predicted"/>
<feature type="domain" description="Nephrocystin 3-like N-terminal" evidence="3">
    <location>
        <begin position="330"/>
        <end position="492"/>
    </location>
</feature>
<dbReference type="InParanoid" id="A0A0H2RXJ4"/>
<dbReference type="EMBL" id="KQ086054">
    <property type="protein sequence ID" value="KLO09471.1"/>
    <property type="molecule type" value="Genomic_DNA"/>
</dbReference>
<dbReference type="InterPro" id="IPR056884">
    <property type="entry name" value="NPHP3-like_N"/>
</dbReference>
<name>A0A0H2RXJ4_9AGAM</name>
<evidence type="ECO:0000256" key="1">
    <source>
        <dbReference type="ARBA" id="ARBA00022737"/>
    </source>
</evidence>
<evidence type="ECO:0000313" key="5">
    <source>
        <dbReference type="Proteomes" id="UP000053477"/>
    </source>
</evidence>
<sequence>MSTANQGPPGLGAPGHANKQAHITTKKQPDEIQLIGATLDFNPLPTRPPWPQHKISVSFPSGNMTLQKGFEVTSKITSPFTWNVEGYTPILVDNEMRVVVKETIKGSLEHVFDLATIGSTVKYTRSLKLTFGQSKEAQDALAINLTHASGALASKKSILERMGYARKFLGLVSSFSDAIGDLHPAARIAMGVFDLLYKKLEEQEETNSSILELLNSLLKLLPFVDNADDAVMKLRVTREVVEEMFVHIQKVSDFALKLADGNEIQSIMSSVAEKASKFTVQLTALKEKYDRCIAHETLTAVQEVDIKSSLKLLNPVGISYGSGDGCLEGTREDILTKITEWASLGDSNVFWLHGPAGSGKSTVATTVALKLQRGKGGTFFCKRDSEVQRKAASIIPTLVFRLAKALPAFGRLVALVIEEEGNVGSSIDWQFENLLLGPLKLLEKEKGSIQSHLWVIDALDECYPQTDREMLVQKLCSLQETAPWLKIFITSRPYEHIDSAFKRSTEAVIEMDMKDLEGTSSDIGLFLEDCLNKIAKKQRRVPYNLWLSEKEKGALLHKASNLFVWVSTMQKYLMAALDFKTSLHTILNTESSTKEEFGHLYSLYSTVLGETDDAMFSSNHAFMGKIVTAIVITSRHSALPPDALAFLLNEDLSSIQNVLHNLKAVLHVDGVIRVHHPSFLDFIESNSHPERFHYPNKKLNAKMMERCLKGLSEHLEFNICGLETSYLANKDVQELGFKIQHRISPLLIYSCLYWVEHLQESGELLEEPIKHVIYDFITSPKCFLWLEIFSLLELVSQAISIIDKLKLQQVVNQI</sequence>
<dbReference type="AlphaFoldDB" id="A0A0H2RXJ4"/>
<reference evidence="4 5" key="1">
    <citation type="submission" date="2015-04" db="EMBL/GenBank/DDBJ databases">
        <title>Complete genome sequence of Schizopora paradoxa KUC8140, a cosmopolitan wood degrader in East Asia.</title>
        <authorList>
            <consortium name="DOE Joint Genome Institute"/>
            <person name="Min B."/>
            <person name="Park H."/>
            <person name="Jang Y."/>
            <person name="Kim J.-J."/>
            <person name="Kim K.H."/>
            <person name="Pangilinan J."/>
            <person name="Lipzen A."/>
            <person name="Riley R."/>
            <person name="Grigoriev I.V."/>
            <person name="Spatafora J.W."/>
            <person name="Choi I.-G."/>
        </authorList>
    </citation>
    <scope>NUCLEOTIDE SEQUENCE [LARGE SCALE GENOMIC DNA]</scope>
    <source>
        <strain evidence="4 5">KUC8140</strain>
    </source>
</reference>
<dbReference type="Proteomes" id="UP000053477">
    <property type="component" value="Unassembled WGS sequence"/>
</dbReference>
<dbReference type="SUPFAM" id="SSF52540">
    <property type="entry name" value="P-loop containing nucleoside triphosphate hydrolases"/>
    <property type="match status" value="1"/>
</dbReference>
<feature type="region of interest" description="Disordered" evidence="2">
    <location>
        <begin position="1"/>
        <end position="29"/>
    </location>
</feature>
<organism evidence="4 5">
    <name type="scientific">Schizopora paradoxa</name>
    <dbReference type="NCBI Taxonomy" id="27342"/>
    <lineage>
        <taxon>Eukaryota</taxon>
        <taxon>Fungi</taxon>
        <taxon>Dikarya</taxon>
        <taxon>Basidiomycota</taxon>
        <taxon>Agaricomycotina</taxon>
        <taxon>Agaricomycetes</taxon>
        <taxon>Hymenochaetales</taxon>
        <taxon>Schizoporaceae</taxon>
        <taxon>Schizopora</taxon>
    </lineage>
</organism>
<dbReference type="Pfam" id="PF24883">
    <property type="entry name" value="NPHP3_N"/>
    <property type="match status" value="1"/>
</dbReference>
<keyword evidence="1" id="KW-0677">Repeat</keyword>
<protein>
    <recommendedName>
        <fullName evidence="3">Nephrocystin 3-like N-terminal domain-containing protein</fullName>
    </recommendedName>
</protein>
<gene>
    <name evidence="4" type="ORF">SCHPADRAFT_1000213</name>
</gene>
<dbReference type="STRING" id="27342.A0A0H2RXJ4"/>
<keyword evidence="5" id="KW-1185">Reference proteome</keyword>
<evidence type="ECO:0000313" key="4">
    <source>
        <dbReference type="EMBL" id="KLO09471.1"/>
    </source>
</evidence>
<dbReference type="PANTHER" id="PTHR10039:SF17">
    <property type="entry name" value="FUNGAL STAND N-TERMINAL GOODBYE DOMAIN-CONTAINING PROTEIN-RELATED"/>
    <property type="match status" value="1"/>
</dbReference>
<dbReference type="OrthoDB" id="163438at2759"/>
<dbReference type="PANTHER" id="PTHR10039">
    <property type="entry name" value="AMELOGENIN"/>
    <property type="match status" value="1"/>
</dbReference>
<accession>A0A0H2RXJ4</accession>
<dbReference type="Gene3D" id="3.40.50.300">
    <property type="entry name" value="P-loop containing nucleotide triphosphate hydrolases"/>
    <property type="match status" value="1"/>
</dbReference>